<dbReference type="EMBL" id="QFPJ01000033">
    <property type="protein sequence ID" value="PZQ21249.1"/>
    <property type="molecule type" value="Genomic_DNA"/>
</dbReference>
<dbReference type="Gene3D" id="2.40.10.270">
    <property type="entry name" value="Bacteriophage SPP1 head-tail adaptor protein"/>
    <property type="match status" value="1"/>
</dbReference>
<organism evidence="1 2">
    <name type="scientific">Sphingopyxis macrogoltabida</name>
    <name type="common">Sphingomonas macrogoltabidus</name>
    <dbReference type="NCBI Taxonomy" id="33050"/>
    <lineage>
        <taxon>Bacteria</taxon>
        <taxon>Pseudomonadati</taxon>
        <taxon>Pseudomonadota</taxon>
        <taxon>Alphaproteobacteria</taxon>
        <taxon>Sphingomonadales</taxon>
        <taxon>Sphingomonadaceae</taxon>
        <taxon>Sphingopyxis</taxon>
    </lineage>
</organism>
<evidence type="ECO:0000313" key="2">
    <source>
        <dbReference type="Proteomes" id="UP000248597"/>
    </source>
</evidence>
<protein>
    <submittedName>
        <fullName evidence="1">Head-tail adaptor protein</fullName>
    </submittedName>
</protein>
<sequence length="121" mass="13505">MSRRRDKSTTRELDSFVRIEQPVADESFDGAGSGSWMLVAEVWAGIVDILPSRGESLAEGINMNRRPARVRIRSRADVTTAMRIVHGDRIMQIVAGPAELKGRPPRQEFMVEEYRPAGNPA</sequence>
<dbReference type="InterPro" id="IPR008767">
    <property type="entry name" value="Phage_SPP1_head-tail_adaptor"/>
</dbReference>
<dbReference type="Pfam" id="PF05521">
    <property type="entry name" value="Phage_HCP"/>
    <property type="match status" value="1"/>
</dbReference>
<gene>
    <name evidence="1" type="ORF">DI569_12535</name>
</gene>
<dbReference type="AlphaFoldDB" id="A0A2W5KYU3"/>
<dbReference type="InterPro" id="IPR038666">
    <property type="entry name" value="SSP1_head-tail_sf"/>
</dbReference>
<name>A0A2W5KYU3_SPHMC</name>
<evidence type="ECO:0000313" key="1">
    <source>
        <dbReference type="EMBL" id="PZQ21249.1"/>
    </source>
</evidence>
<accession>A0A2W5KYU3</accession>
<comment type="caution">
    <text evidence="1">The sequence shown here is derived from an EMBL/GenBank/DDBJ whole genome shotgun (WGS) entry which is preliminary data.</text>
</comment>
<reference evidence="1 2" key="1">
    <citation type="submission" date="2017-08" db="EMBL/GenBank/DDBJ databases">
        <title>Infants hospitalized years apart are colonized by the same room-sourced microbial strains.</title>
        <authorList>
            <person name="Brooks B."/>
            <person name="Olm M.R."/>
            <person name="Firek B.A."/>
            <person name="Baker R."/>
            <person name="Thomas B.C."/>
            <person name="Morowitz M.J."/>
            <person name="Banfield J.F."/>
        </authorList>
    </citation>
    <scope>NUCLEOTIDE SEQUENCE [LARGE SCALE GENOMIC DNA]</scope>
    <source>
        <strain evidence="1">S2_005_003_R2_47</strain>
    </source>
</reference>
<proteinExistence type="predicted"/>
<dbReference type="Proteomes" id="UP000248597">
    <property type="component" value="Unassembled WGS sequence"/>
</dbReference>